<accession>L8JIM0</accession>
<keyword evidence="2" id="KW-1185">Reference proteome</keyword>
<gene>
    <name evidence="1" type="ORF">C900_05909</name>
</gene>
<dbReference type="Gene3D" id="2.180.10.10">
    <property type="entry name" value="RHS repeat-associated core"/>
    <property type="match status" value="1"/>
</dbReference>
<name>L8JIM0_9BACT</name>
<evidence type="ECO:0000313" key="2">
    <source>
        <dbReference type="Proteomes" id="UP000011135"/>
    </source>
</evidence>
<protein>
    <submittedName>
        <fullName evidence="1">Uncharacterized protein</fullName>
    </submittedName>
</protein>
<sequence>MIVAQDIIAQSQIYSYKYDNRSRIVEKRIPGQDPFYMVYDPLDRLVLAQDGNQRKNNRWTFTKYDQLSRAILEGEVVVSGTREDVQTAVDDFYQLSNDFHEHYHTEAVYYGYSNDTYPVLTDINQVFTVTYYDSYDIVNTWGEAYQFKAEPTLDLNSYNTQVMGKTTASISRVLASNDFVKAVNYVDEFHRVVQRVSDNIMKGIDRTSFQFDFTGNVLKSVATHNENYQEGAYITSQGRTEYDHAKRVTSVFSKLCTPTWVDLVNTYADNPGVLNRNETSTSGWGTSGAASEEKLAAGSDGWVKFIFPKTDQYIVAGLSDSNVDAHYNTIDYAFYVRPDANGNAIYYVLENGSFKASFSSRKATDEFVIRRTGTTITYEVNGAVVYTSTVTSDSDLLVDVATYPGTTKKATTLASISFGKEILVENVVYNELGQVVKKNMHSEDNGVNFLQTVNNEFNIRGWLTSIDYQNLLNLKYFYDTSNGLANVPQFNGNISSQQFTTPYIESLTGSGKSAFYNYQYDRVNRLTNAAFKVN</sequence>
<reference evidence="1 2" key="1">
    <citation type="submission" date="2012-12" db="EMBL/GenBank/DDBJ databases">
        <title>Genome assembly of Fulvivirga imtechensis AK7.</title>
        <authorList>
            <person name="Nupur N."/>
            <person name="Khatri I."/>
            <person name="Kumar R."/>
            <person name="Subramanian S."/>
            <person name="Pinnaka A."/>
        </authorList>
    </citation>
    <scope>NUCLEOTIDE SEQUENCE [LARGE SCALE GENOMIC DNA]</scope>
    <source>
        <strain evidence="1 2">AK7</strain>
    </source>
</reference>
<evidence type="ECO:0000313" key="1">
    <source>
        <dbReference type="EMBL" id="ELR68726.1"/>
    </source>
</evidence>
<dbReference type="AlphaFoldDB" id="L8JIM0"/>
<comment type="caution">
    <text evidence="1">The sequence shown here is derived from an EMBL/GenBank/DDBJ whole genome shotgun (WGS) entry which is preliminary data.</text>
</comment>
<dbReference type="STRING" id="1237149.C900_05909"/>
<dbReference type="EMBL" id="AMZN01000095">
    <property type="protein sequence ID" value="ELR68726.1"/>
    <property type="molecule type" value="Genomic_DNA"/>
</dbReference>
<dbReference type="eggNOG" id="COG3209">
    <property type="taxonomic scope" value="Bacteria"/>
</dbReference>
<proteinExistence type="predicted"/>
<dbReference type="Proteomes" id="UP000011135">
    <property type="component" value="Unassembled WGS sequence"/>
</dbReference>
<organism evidence="1 2">
    <name type="scientific">Fulvivirga imtechensis AK7</name>
    <dbReference type="NCBI Taxonomy" id="1237149"/>
    <lineage>
        <taxon>Bacteria</taxon>
        <taxon>Pseudomonadati</taxon>
        <taxon>Bacteroidota</taxon>
        <taxon>Cytophagia</taxon>
        <taxon>Cytophagales</taxon>
        <taxon>Fulvivirgaceae</taxon>
        <taxon>Fulvivirga</taxon>
    </lineage>
</organism>